<dbReference type="EMBL" id="FQXS01000050">
    <property type="protein sequence ID" value="SHI14265.1"/>
    <property type="molecule type" value="Genomic_DNA"/>
</dbReference>
<evidence type="ECO:0000313" key="2">
    <source>
        <dbReference type="EMBL" id="SHI14265.1"/>
    </source>
</evidence>
<proteinExistence type="predicted"/>
<dbReference type="AlphaFoldDB" id="A0A1M5YQA9"/>
<reference evidence="2 3" key="1">
    <citation type="submission" date="2016-11" db="EMBL/GenBank/DDBJ databases">
        <authorList>
            <person name="Jaros S."/>
            <person name="Januszkiewicz K."/>
            <person name="Wedrychowicz H."/>
        </authorList>
    </citation>
    <scope>NUCLEOTIDE SEQUENCE [LARGE SCALE GENOMIC DNA]</scope>
    <source>
        <strain evidence="2 3">DSM 9705</strain>
    </source>
</reference>
<dbReference type="InterPro" id="IPR002559">
    <property type="entry name" value="Transposase_11"/>
</dbReference>
<gene>
    <name evidence="2" type="ORF">SAMN02745124_04331</name>
</gene>
<dbReference type="GO" id="GO:0006313">
    <property type="term" value="P:DNA transposition"/>
    <property type="evidence" value="ECO:0007669"/>
    <property type="project" value="InterPro"/>
</dbReference>
<dbReference type="Proteomes" id="UP000184139">
    <property type="component" value="Unassembled WGS sequence"/>
</dbReference>
<sequence>MFTELLDPDNTSKDVWADSAYRSEESLQELQAQGFREQLQREACCHKKLTAREQQGNRSRAKIRSRVEHVFEVIAMRTGSTLMRGIGIVRIRAKIGLRNLAYNVSRLVLLVAA</sequence>
<protein>
    <submittedName>
        <fullName evidence="2">Transposase DDE domain-containing protein</fullName>
    </submittedName>
</protein>
<organism evidence="2 3">
    <name type="scientific">Desulfofustis glycolicus DSM 9705</name>
    <dbReference type="NCBI Taxonomy" id="1121409"/>
    <lineage>
        <taxon>Bacteria</taxon>
        <taxon>Pseudomonadati</taxon>
        <taxon>Thermodesulfobacteriota</taxon>
        <taxon>Desulfobulbia</taxon>
        <taxon>Desulfobulbales</taxon>
        <taxon>Desulfocapsaceae</taxon>
        <taxon>Desulfofustis</taxon>
    </lineage>
</organism>
<keyword evidence="3" id="KW-1185">Reference proteome</keyword>
<dbReference type="Pfam" id="PF01609">
    <property type="entry name" value="DDE_Tnp_1"/>
    <property type="match status" value="1"/>
</dbReference>
<dbReference type="OrthoDB" id="9774580at2"/>
<evidence type="ECO:0000313" key="3">
    <source>
        <dbReference type="Proteomes" id="UP000184139"/>
    </source>
</evidence>
<name>A0A1M5YQA9_9BACT</name>
<feature type="domain" description="Transposase IS4-like" evidence="1">
    <location>
        <begin position="4"/>
        <end position="103"/>
    </location>
</feature>
<evidence type="ECO:0000259" key="1">
    <source>
        <dbReference type="Pfam" id="PF01609"/>
    </source>
</evidence>
<dbReference type="GO" id="GO:0003677">
    <property type="term" value="F:DNA binding"/>
    <property type="evidence" value="ECO:0007669"/>
    <property type="project" value="InterPro"/>
</dbReference>
<dbReference type="GO" id="GO:0004803">
    <property type="term" value="F:transposase activity"/>
    <property type="evidence" value="ECO:0007669"/>
    <property type="project" value="InterPro"/>
</dbReference>
<dbReference type="RefSeq" id="WP_073379357.1">
    <property type="nucleotide sequence ID" value="NZ_FQXS01000050.1"/>
</dbReference>
<accession>A0A1M5YQA9</accession>